<gene>
    <name evidence="2" type="ORF">PG1C_09595</name>
</gene>
<evidence type="ECO:0000313" key="3">
    <source>
        <dbReference type="Proteomes" id="UP000061603"/>
    </source>
</evidence>
<dbReference type="EMBL" id="CP010554">
    <property type="protein sequence ID" value="AJP48625.1"/>
    <property type="molecule type" value="Genomic_DNA"/>
</dbReference>
<keyword evidence="1" id="KW-0472">Membrane</keyword>
<proteinExistence type="predicted"/>
<dbReference type="AlphaFoldDB" id="A0A0C5J9N5"/>
<dbReference type="KEGG" id="rbu:PG1C_09595"/>
<keyword evidence="1" id="KW-0812">Transmembrane</keyword>
<dbReference type="STRING" id="1565605.PG1C_09595"/>
<keyword evidence="1" id="KW-1133">Transmembrane helix</keyword>
<dbReference type="HOGENOM" id="CLU_2247976_0_0_4"/>
<feature type="transmembrane region" description="Helical" evidence="1">
    <location>
        <begin position="36"/>
        <end position="54"/>
    </location>
</feature>
<protein>
    <submittedName>
        <fullName evidence="2">Uncharacterized protein</fullName>
    </submittedName>
</protein>
<dbReference type="RefSeq" id="WP_202634613.1">
    <property type="nucleotide sequence ID" value="NZ_CP010554.1"/>
</dbReference>
<accession>A0A0C5J9N5</accession>
<keyword evidence="3" id="KW-1185">Reference proteome</keyword>
<organism evidence="2 3">
    <name type="scientific">Rugosibacter aromaticivorans</name>
    <dbReference type="NCBI Taxonomy" id="1565605"/>
    <lineage>
        <taxon>Bacteria</taxon>
        <taxon>Pseudomonadati</taxon>
        <taxon>Pseudomonadota</taxon>
        <taxon>Betaproteobacteria</taxon>
        <taxon>Nitrosomonadales</taxon>
        <taxon>Sterolibacteriaceae</taxon>
        <taxon>Rugosibacter</taxon>
    </lineage>
</organism>
<evidence type="ECO:0000256" key="1">
    <source>
        <dbReference type="SAM" id="Phobius"/>
    </source>
</evidence>
<sequence length="104" mass="11288">MQKLIAFSFILSLLAAEVSEQGVIAPSIDSSQAQMFFALIGMLSCLLGCLWLVTKFTIQRGVTKAGLHVVTTTPIGYQKWVVIVEMSSSSLRQSENPIRVSDPG</sequence>
<name>A0A0C5J9N5_9PROT</name>
<evidence type="ECO:0000313" key="2">
    <source>
        <dbReference type="EMBL" id="AJP48625.1"/>
    </source>
</evidence>
<dbReference type="Proteomes" id="UP000061603">
    <property type="component" value="Chromosome"/>
</dbReference>
<reference evidence="2 3" key="1">
    <citation type="journal article" date="2015" name="Genome Announc.">
        <title>Complete Genome Sequence of a Novel Bacterium within the Family Rhodocyclaceae That Degrades Polycyclic Aromatic Hydrocarbons.</title>
        <authorList>
            <person name="Singleton D.R."/>
            <person name="Dickey A.N."/>
            <person name="Scholl E.H."/>
            <person name="Wright F.A."/>
            <person name="Aitken M.D."/>
        </authorList>
    </citation>
    <scope>NUCLEOTIDE SEQUENCE [LARGE SCALE GENOMIC DNA]</scope>
    <source>
        <strain evidence="3">PG1-Ca6</strain>
    </source>
</reference>